<sequence>MYWKIDSTLPSKRHKEKSLPERSFLPPISPARQRDTHGSSLPSSREKPTFSLSPSRVELFPGCSADMVLTATSDFPQVVRERLVCHGIIGRQGSQETIMTVDLSCRFVAPILSISAKKLDFFIKKVKGEKLLPLFEKLLLKNVSSLSLSVELRLAEPFFLCDASGEQSSATRKVNFYSLKYLDIMYSGHPQQDVVELHAEVHFPNLHFSSTMVDFGCVFNGTESHKVLTVTNCSLMPVSYRWAFLDSNRHPKIRYLYTTISHFYFFPFQVFDILPMFGDLQPGDEQFVTFSFFGHKNISREVVAQCRVKDGPTYEIQLRGEASEIRYSLDSTCFDFGLLVSAHLRDCLHGVVIDGLQSAFTHSASSALLVVLKALSNRKHIYVVNLSDSYDALKERERQQREAEGEMYFKIFYQSGLSIFSLYFRHEEKRRRQRLEPHHRGSRTKRSQWTRGLCTNVCKVALEKKNQIPLYVMLTLNFKVFHCKT</sequence>
<dbReference type="OMA" id="CFNPAFY"/>
<dbReference type="PaxDb" id="30732-ENSOMEP00000012301"/>
<organism evidence="2 3">
    <name type="scientific">Oryzias melastigma</name>
    <name type="common">Marine medaka</name>
    <dbReference type="NCBI Taxonomy" id="30732"/>
    <lineage>
        <taxon>Eukaryota</taxon>
        <taxon>Metazoa</taxon>
        <taxon>Chordata</taxon>
        <taxon>Craniata</taxon>
        <taxon>Vertebrata</taxon>
        <taxon>Euteleostomi</taxon>
        <taxon>Actinopterygii</taxon>
        <taxon>Neopterygii</taxon>
        <taxon>Teleostei</taxon>
        <taxon>Neoteleostei</taxon>
        <taxon>Acanthomorphata</taxon>
        <taxon>Ovalentaria</taxon>
        <taxon>Atherinomorphae</taxon>
        <taxon>Beloniformes</taxon>
        <taxon>Adrianichthyidae</taxon>
        <taxon>Oryziinae</taxon>
        <taxon>Oryzias</taxon>
    </lineage>
</organism>
<dbReference type="GO" id="GO:1904158">
    <property type="term" value="P:axonemal central apparatus assembly"/>
    <property type="evidence" value="ECO:0007669"/>
    <property type="project" value="TreeGrafter"/>
</dbReference>
<evidence type="ECO:0000313" key="2">
    <source>
        <dbReference type="Ensembl" id="ENSOMEP00000012301.1"/>
    </source>
</evidence>
<dbReference type="GeneTree" id="ENSGT00940000163228"/>
<accession>A0A3B3C2Y2</accession>
<dbReference type="Gene3D" id="2.60.40.10">
    <property type="entry name" value="Immunoglobulins"/>
    <property type="match status" value="1"/>
</dbReference>
<evidence type="ECO:0000313" key="3">
    <source>
        <dbReference type="Proteomes" id="UP000261560"/>
    </source>
</evidence>
<reference evidence="2" key="1">
    <citation type="submission" date="2025-08" db="UniProtKB">
        <authorList>
            <consortium name="Ensembl"/>
        </authorList>
    </citation>
    <scope>IDENTIFICATION</scope>
</reference>
<reference evidence="2" key="2">
    <citation type="submission" date="2025-09" db="UniProtKB">
        <authorList>
            <consortium name="Ensembl"/>
        </authorList>
    </citation>
    <scope>IDENTIFICATION</scope>
</reference>
<dbReference type="InterPro" id="IPR013783">
    <property type="entry name" value="Ig-like_fold"/>
</dbReference>
<dbReference type="Ensembl" id="ENSOMET00000019611.1">
    <property type="protein sequence ID" value="ENSOMEP00000012301.1"/>
    <property type="gene ID" value="ENSOMEG00000013674.1"/>
</dbReference>
<dbReference type="STRING" id="30732.ENSOMEP00000012301"/>
<proteinExistence type="predicted"/>
<evidence type="ECO:0008006" key="4">
    <source>
        <dbReference type="Google" id="ProtNLM"/>
    </source>
</evidence>
<dbReference type="AlphaFoldDB" id="A0A3B3C2Y2"/>
<keyword evidence="3" id="KW-1185">Reference proteome</keyword>
<dbReference type="InterPro" id="IPR033305">
    <property type="entry name" value="Hydin-like"/>
</dbReference>
<name>A0A3B3C2Y2_ORYME</name>
<feature type="region of interest" description="Disordered" evidence="1">
    <location>
        <begin position="1"/>
        <end position="53"/>
    </location>
</feature>
<evidence type="ECO:0000256" key="1">
    <source>
        <dbReference type="SAM" id="MobiDB-lite"/>
    </source>
</evidence>
<dbReference type="GO" id="GO:0003341">
    <property type="term" value="P:cilium movement"/>
    <property type="evidence" value="ECO:0007669"/>
    <property type="project" value="TreeGrafter"/>
</dbReference>
<dbReference type="PANTHER" id="PTHR23053">
    <property type="entry name" value="DLEC1 DELETED IN LUNG AND ESOPHAGEAL CANCER 1"/>
    <property type="match status" value="1"/>
</dbReference>
<dbReference type="GO" id="GO:0005930">
    <property type="term" value="C:axoneme"/>
    <property type="evidence" value="ECO:0007669"/>
    <property type="project" value="TreeGrafter"/>
</dbReference>
<dbReference type="PANTHER" id="PTHR23053:SF0">
    <property type="entry name" value="HYDROCEPHALUS-INDUCING PROTEIN HOMOLOG"/>
    <property type="match status" value="1"/>
</dbReference>
<protein>
    <recommendedName>
        <fullName evidence="4">Hydin adenylate kinase-like domain-containing protein</fullName>
    </recommendedName>
</protein>
<dbReference type="Proteomes" id="UP000261560">
    <property type="component" value="Unplaced"/>
</dbReference>